<comment type="caution">
    <text evidence="1">The sequence shown here is derived from an EMBL/GenBank/DDBJ whole genome shotgun (WGS) entry which is preliminary data.</text>
</comment>
<reference evidence="1" key="1">
    <citation type="journal article" date="2014" name="Front. Microbiol.">
        <title>High frequency of phylogenetically diverse reductive dehalogenase-homologous genes in deep subseafloor sedimentary metagenomes.</title>
        <authorList>
            <person name="Kawai M."/>
            <person name="Futagami T."/>
            <person name="Toyoda A."/>
            <person name="Takaki Y."/>
            <person name="Nishi S."/>
            <person name="Hori S."/>
            <person name="Arai W."/>
            <person name="Tsubouchi T."/>
            <person name="Morono Y."/>
            <person name="Uchiyama I."/>
            <person name="Ito T."/>
            <person name="Fujiyama A."/>
            <person name="Inagaki F."/>
            <person name="Takami H."/>
        </authorList>
    </citation>
    <scope>NUCLEOTIDE SEQUENCE</scope>
    <source>
        <strain evidence="1">Expedition CK06-06</strain>
    </source>
</reference>
<sequence length="76" mass="9084">FSEEPELYAALQMSLPNMAKIEKLFQEKAKTWVDLVENKDRQEFVNRMNILKSKFEKGDFDFQKAYENMYKIVEGL</sequence>
<organism evidence="1">
    <name type="scientific">marine sediment metagenome</name>
    <dbReference type="NCBI Taxonomy" id="412755"/>
    <lineage>
        <taxon>unclassified sequences</taxon>
        <taxon>metagenomes</taxon>
        <taxon>ecological metagenomes</taxon>
    </lineage>
</organism>
<dbReference type="SUPFAM" id="SSF48179">
    <property type="entry name" value="6-phosphogluconate dehydrogenase C-terminal domain-like"/>
    <property type="match status" value="1"/>
</dbReference>
<dbReference type="InterPro" id="IPR008927">
    <property type="entry name" value="6-PGluconate_DH-like_C_sf"/>
</dbReference>
<gene>
    <name evidence="1" type="ORF">S12H4_29239</name>
</gene>
<proteinExistence type="predicted"/>
<dbReference type="EMBL" id="BARW01016845">
    <property type="protein sequence ID" value="GAI95841.1"/>
    <property type="molecule type" value="Genomic_DNA"/>
</dbReference>
<evidence type="ECO:0000313" key="1">
    <source>
        <dbReference type="EMBL" id="GAI95841.1"/>
    </source>
</evidence>
<protein>
    <submittedName>
        <fullName evidence="1">Uncharacterized protein</fullName>
    </submittedName>
</protein>
<feature type="non-terminal residue" evidence="1">
    <location>
        <position position="1"/>
    </location>
</feature>
<dbReference type="Gene3D" id="1.10.3660.10">
    <property type="entry name" value="6-phosphogluconate dehydrogenase C-terminal like domain"/>
    <property type="match status" value="1"/>
</dbReference>
<accession>X1TWS6</accession>
<dbReference type="AlphaFoldDB" id="X1TWS6"/>
<name>X1TWS6_9ZZZZ</name>